<feature type="domain" description="Aminotransferase-like plant mobile" evidence="1">
    <location>
        <begin position="246"/>
        <end position="305"/>
    </location>
</feature>
<dbReference type="Proteomes" id="UP000288805">
    <property type="component" value="Unassembled WGS sequence"/>
</dbReference>
<reference evidence="2 3" key="1">
    <citation type="journal article" date="2018" name="PLoS Genet.">
        <title>Population sequencing reveals clonal diversity and ancestral inbreeding in the grapevine cultivar Chardonnay.</title>
        <authorList>
            <person name="Roach M.J."/>
            <person name="Johnson D.L."/>
            <person name="Bohlmann J."/>
            <person name="van Vuuren H.J."/>
            <person name="Jones S.J."/>
            <person name="Pretorius I.S."/>
            <person name="Schmidt S.A."/>
            <person name="Borneman A.R."/>
        </authorList>
    </citation>
    <scope>NUCLEOTIDE SEQUENCE [LARGE SCALE GENOMIC DNA]</scope>
    <source>
        <strain evidence="3">cv. Chardonnay</strain>
        <tissue evidence="2">Leaf</tissue>
    </source>
</reference>
<dbReference type="PANTHER" id="PTHR46033:SF8">
    <property type="entry name" value="PROTEIN MAINTENANCE OF MERISTEMS-LIKE"/>
    <property type="match status" value="1"/>
</dbReference>
<dbReference type="Pfam" id="PF10536">
    <property type="entry name" value="PMD"/>
    <property type="match status" value="2"/>
</dbReference>
<dbReference type="InterPro" id="IPR044824">
    <property type="entry name" value="MAIN-like"/>
</dbReference>
<name>A0A438KL14_VITVI</name>
<gene>
    <name evidence="2" type="primary">MAIL3_10</name>
    <name evidence="2" type="ORF">CK203_001116</name>
</gene>
<sequence length="323" mass="36893">MDPGPVDSSVLYNQEIHRSSLIWEGNDPGELHCRRREASFFRNSVLDARIIPYLQQSGFYGVARLGECTITLQDVSIILGLPIDGVAVTGTTCLDWREVCATLLGVVPGDRDISGQRLRLMWLTEHFPSLPPDADVESVRCYARAFILQLIGGFLFADKSNNRVHLMFLPLLQDFGVTGTYSWGSACLAWLYREMCRASRIDAHDVSGPLILLQLWIWDRFPFMAPMRLHPAPHDEILPQPPLGMRIIWEPYTDDVISALPDYCTIASDLWLTISPLICFHIVEWHRPDRVLRQFGLVQHIPEQCDTELGLHRYDLRGRHDFD</sequence>
<dbReference type="EMBL" id="QGNW01000004">
    <property type="protein sequence ID" value="RVX21888.1"/>
    <property type="molecule type" value="Genomic_DNA"/>
</dbReference>
<evidence type="ECO:0000313" key="2">
    <source>
        <dbReference type="EMBL" id="RVX21888.1"/>
    </source>
</evidence>
<protein>
    <submittedName>
        <fullName evidence="2">Serine/threonine-protein phosphatase 7 long form-like</fullName>
    </submittedName>
</protein>
<proteinExistence type="predicted"/>
<dbReference type="GO" id="GO:0010073">
    <property type="term" value="P:meristem maintenance"/>
    <property type="evidence" value="ECO:0007669"/>
    <property type="project" value="InterPro"/>
</dbReference>
<evidence type="ECO:0000259" key="1">
    <source>
        <dbReference type="Pfam" id="PF10536"/>
    </source>
</evidence>
<dbReference type="AlphaFoldDB" id="A0A438KL14"/>
<accession>A0A438KL14</accession>
<feature type="domain" description="Aminotransferase-like plant mobile" evidence="1">
    <location>
        <begin position="64"/>
        <end position="232"/>
    </location>
</feature>
<dbReference type="PANTHER" id="PTHR46033">
    <property type="entry name" value="PROTEIN MAIN-LIKE 2"/>
    <property type="match status" value="1"/>
</dbReference>
<dbReference type="InterPro" id="IPR019557">
    <property type="entry name" value="AminoTfrase-like_pln_mobile"/>
</dbReference>
<evidence type="ECO:0000313" key="3">
    <source>
        <dbReference type="Proteomes" id="UP000288805"/>
    </source>
</evidence>
<organism evidence="2 3">
    <name type="scientific">Vitis vinifera</name>
    <name type="common">Grape</name>
    <dbReference type="NCBI Taxonomy" id="29760"/>
    <lineage>
        <taxon>Eukaryota</taxon>
        <taxon>Viridiplantae</taxon>
        <taxon>Streptophyta</taxon>
        <taxon>Embryophyta</taxon>
        <taxon>Tracheophyta</taxon>
        <taxon>Spermatophyta</taxon>
        <taxon>Magnoliopsida</taxon>
        <taxon>eudicotyledons</taxon>
        <taxon>Gunneridae</taxon>
        <taxon>Pentapetalae</taxon>
        <taxon>rosids</taxon>
        <taxon>Vitales</taxon>
        <taxon>Vitaceae</taxon>
        <taxon>Viteae</taxon>
        <taxon>Vitis</taxon>
    </lineage>
</organism>
<comment type="caution">
    <text evidence="2">The sequence shown here is derived from an EMBL/GenBank/DDBJ whole genome shotgun (WGS) entry which is preliminary data.</text>
</comment>